<dbReference type="EMBL" id="JAFMPY010000017">
    <property type="protein sequence ID" value="MBO0905019.1"/>
    <property type="molecule type" value="Genomic_DNA"/>
</dbReference>
<reference evidence="2 3" key="1">
    <citation type="submission" date="2021-03" db="EMBL/GenBank/DDBJ databases">
        <title>Whole genome sequence of Jiella sp. MQZ13P-4.</title>
        <authorList>
            <person name="Tuo L."/>
        </authorList>
    </citation>
    <scope>NUCLEOTIDE SEQUENCE [LARGE SCALE GENOMIC DNA]</scope>
    <source>
        <strain evidence="2 3">MQZ13P-4</strain>
    </source>
</reference>
<keyword evidence="1" id="KW-0812">Transmembrane</keyword>
<organism evidence="2 3">
    <name type="scientific">Jiella sonneratiae</name>
    <dbReference type="NCBI Taxonomy" id="2816856"/>
    <lineage>
        <taxon>Bacteria</taxon>
        <taxon>Pseudomonadati</taxon>
        <taxon>Pseudomonadota</taxon>
        <taxon>Alphaproteobacteria</taxon>
        <taxon>Hyphomicrobiales</taxon>
        <taxon>Aurantimonadaceae</taxon>
        <taxon>Jiella</taxon>
    </lineage>
</organism>
<feature type="transmembrane region" description="Helical" evidence="1">
    <location>
        <begin position="20"/>
        <end position="38"/>
    </location>
</feature>
<keyword evidence="1" id="KW-0472">Membrane</keyword>
<keyword evidence="3" id="KW-1185">Reference proteome</keyword>
<accession>A0ABS3J5R9</accession>
<proteinExistence type="predicted"/>
<evidence type="ECO:0000313" key="2">
    <source>
        <dbReference type="EMBL" id="MBO0905019.1"/>
    </source>
</evidence>
<name>A0ABS3J5R9_9HYPH</name>
<evidence type="ECO:0000313" key="3">
    <source>
        <dbReference type="Proteomes" id="UP000664288"/>
    </source>
</evidence>
<keyword evidence="1" id="KW-1133">Transmembrane helix</keyword>
<protein>
    <submittedName>
        <fullName evidence="2">Uncharacterized protein</fullName>
    </submittedName>
</protein>
<gene>
    <name evidence="2" type="ORF">J1C47_15350</name>
</gene>
<sequence length="59" mass="6394">MEPEEKYPSRRKRRETRGYVLLAIVAIGIAIGIVLLQGDRTPSDGVEPLQQGTEQGGGS</sequence>
<evidence type="ECO:0000256" key="1">
    <source>
        <dbReference type="SAM" id="Phobius"/>
    </source>
</evidence>
<dbReference type="Proteomes" id="UP000664288">
    <property type="component" value="Unassembled WGS sequence"/>
</dbReference>
<comment type="caution">
    <text evidence="2">The sequence shown here is derived from an EMBL/GenBank/DDBJ whole genome shotgun (WGS) entry which is preliminary data.</text>
</comment>
<dbReference type="RefSeq" id="WP_207351662.1">
    <property type="nucleotide sequence ID" value="NZ_JAFMPY010000017.1"/>
</dbReference>